<organism evidence="7 8">
    <name type="scientific">Pseudovirgaria hyperparasitica</name>
    <dbReference type="NCBI Taxonomy" id="470096"/>
    <lineage>
        <taxon>Eukaryota</taxon>
        <taxon>Fungi</taxon>
        <taxon>Dikarya</taxon>
        <taxon>Ascomycota</taxon>
        <taxon>Pezizomycotina</taxon>
        <taxon>Dothideomycetes</taxon>
        <taxon>Dothideomycetes incertae sedis</taxon>
        <taxon>Acrospermales</taxon>
        <taxon>Acrospermaceae</taxon>
        <taxon>Pseudovirgaria</taxon>
    </lineage>
</organism>
<reference evidence="7" key="1">
    <citation type="journal article" date="2020" name="Stud. Mycol.">
        <title>101 Dothideomycetes genomes: a test case for predicting lifestyles and emergence of pathogens.</title>
        <authorList>
            <person name="Haridas S."/>
            <person name="Albert R."/>
            <person name="Binder M."/>
            <person name="Bloem J."/>
            <person name="Labutti K."/>
            <person name="Salamov A."/>
            <person name="Andreopoulos B."/>
            <person name="Baker S."/>
            <person name="Barry K."/>
            <person name="Bills G."/>
            <person name="Bluhm B."/>
            <person name="Cannon C."/>
            <person name="Castanera R."/>
            <person name="Culley D."/>
            <person name="Daum C."/>
            <person name="Ezra D."/>
            <person name="Gonzalez J."/>
            <person name="Henrissat B."/>
            <person name="Kuo A."/>
            <person name="Liang C."/>
            <person name="Lipzen A."/>
            <person name="Lutzoni F."/>
            <person name="Magnuson J."/>
            <person name="Mondo S."/>
            <person name="Nolan M."/>
            <person name="Ohm R."/>
            <person name="Pangilinan J."/>
            <person name="Park H.-J."/>
            <person name="Ramirez L."/>
            <person name="Alfaro M."/>
            <person name="Sun H."/>
            <person name="Tritt A."/>
            <person name="Yoshinaga Y."/>
            <person name="Zwiers L.-H."/>
            <person name="Turgeon B."/>
            <person name="Goodwin S."/>
            <person name="Spatafora J."/>
            <person name="Crous P."/>
            <person name="Grigoriev I."/>
        </authorList>
    </citation>
    <scope>NUCLEOTIDE SEQUENCE</scope>
    <source>
        <strain evidence="7">CBS 121739</strain>
    </source>
</reference>
<dbReference type="AlphaFoldDB" id="A0A6A6VXK1"/>
<dbReference type="PANTHER" id="PTHR11863">
    <property type="entry name" value="STEROL DESATURASE"/>
    <property type="match status" value="1"/>
</dbReference>
<feature type="transmembrane region" description="Helical" evidence="5">
    <location>
        <begin position="6"/>
        <end position="27"/>
    </location>
</feature>
<comment type="subcellular location">
    <subcellularLocation>
        <location evidence="1">Membrane</location>
    </subcellularLocation>
</comment>
<keyword evidence="2 5" id="KW-0812">Transmembrane</keyword>
<dbReference type="GO" id="GO:0008610">
    <property type="term" value="P:lipid biosynthetic process"/>
    <property type="evidence" value="ECO:0007669"/>
    <property type="project" value="InterPro"/>
</dbReference>
<dbReference type="GO" id="GO:0016491">
    <property type="term" value="F:oxidoreductase activity"/>
    <property type="evidence" value="ECO:0007669"/>
    <property type="project" value="InterPro"/>
</dbReference>
<feature type="transmembrane region" description="Helical" evidence="5">
    <location>
        <begin position="34"/>
        <end position="53"/>
    </location>
</feature>
<dbReference type="OrthoDB" id="408954at2759"/>
<evidence type="ECO:0000313" key="8">
    <source>
        <dbReference type="Proteomes" id="UP000799437"/>
    </source>
</evidence>
<dbReference type="RefSeq" id="XP_033597849.1">
    <property type="nucleotide sequence ID" value="XM_033738928.1"/>
</dbReference>
<protein>
    <recommendedName>
        <fullName evidence="6">Fatty acid hydroxylase domain-containing protein</fullName>
    </recommendedName>
</protein>
<feature type="transmembrane region" description="Helical" evidence="5">
    <location>
        <begin position="215"/>
        <end position="238"/>
    </location>
</feature>
<dbReference type="GO" id="GO:0016020">
    <property type="term" value="C:membrane"/>
    <property type="evidence" value="ECO:0007669"/>
    <property type="project" value="UniProtKB-SubCell"/>
</dbReference>
<accession>A0A6A6VXK1</accession>
<proteinExistence type="predicted"/>
<evidence type="ECO:0000259" key="6">
    <source>
        <dbReference type="Pfam" id="PF04116"/>
    </source>
</evidence>
<evidence type="ECO:0000256" key="1">
    <source>
        <dbReference type="ARBA" id="ARBA00004370"/>
    </source>
</evidence>
<gene>
    <name evidence="7" type="ORF">EJ05DRAFT_100205</name>
</gene>
<feature type="transmembrane region" description="Helical" evidence="5">
    <location>
        <begin position="106"/>
        <end position="127"/>
    </location>
</feature>
<feature type="domain" description="Fatty acid hydroxylase" evidence="6">
    <location>
        <begin position="159"/>
        <end position="290"/>
    </location>
</feature>
<sequence>MHAYFSLIMLDALISLPIFSFFLLPLWTSWTTQLNLAFFYMTWATFVMSHPAYNVEVVGTLFIRLIFYVIPALAFLAFDCLVPSISTSIKAHGDDALPRRLGRKKVAKVVGVSLANVLLGVAAQAGIELLATRVLHVRSVVRINIQLPYPWDMWMDVAKAFVIRNILQYYIHFYVLHRSRTPVAKYHASWHHSLPLPFSIAATYDHPLPYLIGHWLPTFIPAALFRFHLLTYFLFLGLVSLEDLFTWSGYTVLPSHILMTGMARRRDAHMLSSGQGNFAPWGVLDWAHGTGLGKDVVDDLKAEAEKRDVKGKASNGVEKGGVFLDEAGEKMKRRGRAKR</sequence>
<evidence type="ECO:0000256" key="2">
    <source>
        <dbReference type="ARBA" id="ARBA00022692"/>
    </source>
</evidence>
<evidence type="ECO:0000256" key="3">
    <source>
        <dbReference type="ARBA" id="ARBA00022989"/>
    </source>
</evidence>
<evidence type="ECO:0000256" key="4">
    <source>
        <dbReference type="ARBA" id="ARBA00023136"/>
    </source>
</evidence>
<evidence type="ECO:0000313" key="7">
    <source>
        <dbReference type="EMBL" id="KAF2755398.1"/>
    </source>
</evidence>
<dbReference type="GO" id="GO:0005506">
    <property type="term" value="F:iron ion binding"/>
    <property type="evidence" value="ECO:0007669"/>
    <property type="project" value="InterPro"/>
</dbReference>
<name>A0A6A6VXK1_9PEZI</name>
<dbReference type="InterPro" id="IPR006694">
    <property type="entry name" value="Fatty_acid_hydroxylase"/>
</dbReference>
<evidence type="ECO:0000256" key="5">
    <source>
        <dbReference type="SAM" id="Phobius"/>
    </source>
</evidence>
<dbReference type="EMBL" id="ML996577">
    <property type="protein sequence ID" value="KAF2755398.1"/>
    <property type="molecule type" value="Genomic_DNA"/>
</dbReference>
<dbReference type="Proteomes" id="UP000799437">
    <property type="component" value="Unassembled WGS sequence"/>
</dbReference>
<dbReference type="GeneID" id="54479982"/>
<dbReference type="Pfam" id="PF04116">
    <property type="entry name" value="FA_hydroxylase"/>
    <property type="match status" value="1"/>
</dbReference>
<keyword evidence="8" id="KW-1185">Reference proteome</keyword>
<feature type="transmembrane region" description="Helical" evidence="5">
    <location>
        <begin position="65"/>
        <end position="85"/>
    </location>
</feature>
<dbReference type="InterPro" id="IPR050307">
    <property type="entry name" value="Sterol_Desaturase_Related"/>
</dbReference>
<keyword evidence="4 5" id="KW-0472">Membrane</keyword>
<keyword evidence="3 5" id="KW-1133">Transmembrane helix</keyword>